<evidence type="ECO:0000256" key="5">
    <source>
        <dbReference type="ARBA" id="ARBA00022801"/>
    </source>
</evidence>
<feature type="signal peptide" evidence="10">
    <location>
        <begin position="1"/>
        <end position="29"/>
    </location>
</feature>
<feature type="active site" description="Nucleophile" evidence="9">
    <location>
        <position position="120"/>
    </location>
</feature>
<dbReference type="Pfam" id="PF01471">
    <property type="entry name" value="PG_binding_1"/>
    <property type="match status" value="1"/>
</dbReference>
<evidence type="ECO:0000256" key="4">
    <source>
        <dbReference type="ARBA" id="ARBA00022679"/>
    </source>
</evidence>
<dbReference type="PANTHER" id="PTHR30582">
    <property type="entry name" value="L,D-TRANSPEPTIDASE"/>
    <property type="match status" value="1"/>
</dbReference>
<feature type="chain" id="PRO_5040750970" evidence="10">
    <location>
        <begin position="30"/>
        <end position="219"/>
    </location>
</feature>
<dbReference type="PANTHER" id="PTHR30582:SF24">
    <property type="entry name" value="L,D-TRANSPEPTIDASE ERFK_SRFK-RELATED"/>
    <property type="match status" value="1"/>
</dbReference>
<dbReference type="GO" id="GO:0018104">
    <property type="term" value="P:peptidoglycan-protein cross-linking"/>
    <property type="evidence" value="ECO:0007669"/>
    <property type="project" value="TreeGrafter"/>
</dbReference>
<evidence type="ECO:0000256" key="9">
    <source>
        <dbReference type="PROSITE-ProRule" id="PRU01373"/>
    </source>
</evidence>
<dbReference type="SUPFAM" id="SSF141523">
    <property type="entry name" value="L,D-transpeptidase catalytic domain-like"/>
    <property type="match status" value="1"/>
</dbReference>
<name>A0A9X7VXT2_9BACL</name>
<dbReference type="Gene3D" id="1.10.101.10">
    <property type="entry name" value="PGBD-like superfamily/PGBD"/>
    <property type="match status" value="1"/>
</dbReference>
<dbReference type="InterPro" id="IPR038063">
    <property type="entry name" value="Transpep_catalytic_dom"/>
</dbReference>
<keyword evidence="5" id="KW-0378">Hydrolase</keyword>
<comment type="pathway">
    <text evidence="1 9">Cell wall biogenesis; peptidoglycan biosynthesis.</text>
</comment>
<dbReference type="InterPro" id="IPR002477">
    <property type="entry name" value="Peptidoglycan-bd-like"/>
</dbReference>
<dbReference type="InterPro" id="IPR036365">
    <property type="entry name" value="PGBD-like_sf"/>
</dbReference>
<keyword evidence="6 9" id="KW-0133">Cell shape</keyword>
<gene>
    <name evidence="12" type="ORF">JZ786_19600</name>
</gene>
<keyword evidence="7 9" id="KW-0573">Peptidoglycan synthesis</keyword>
<sequence length="219" mass="24281">MMKTAARNTIHFLIALSLTAVIDSSSGYASPLQHVSVVVDTDEYNLTVFSMGVPVKIYQVAVGKPETPTPVGEWHVSDKQKNWGGGFGTRWIGLDVPWGTYGIHGTNKPFSIGQNMSNGCVRMHNKDVEDLYDWIQVGTTVTVIGHPLRHFRRLAVGDIGVNVWLVQSRLTSLGFYRGKIDGRFGLLTEQAVKDFERSNQLPVDGVVSLHDYHELGLEE</sequence>
<evidence type="ECO:0000256" key="7">
    <source>
        <dbReference type="ARBA" id="ARBA00022984"/>
    </source>
</evidence>
<dbReference type="InterPro" id="IPR036366">
    <property type="entry name" value="PGBDSf"/>
</dbReference>
<accession>A0A9X7VXT2</accession>
<keyword evidence="13" id="KW-1185">Reference proteome</keyword>
<dbReference type="InterPro" id="IPR005490">
    <property type="entry name" value="LD_TPept_cat_dom"/>
</dbReference>
<evidence type="ECO:0000256" key="6">
    <source>
        <dbReference type="ARBA" id="ARBA00022960"/>
    </source>
</evidence>
<feature type="domain" description="L,D-TPase catalytic" evidence="11">
    <location>
        <begin position="35"/>
        <end position="144"/>
    </location>
</feature>
<dbReference type="GO" id="GO:0071972">
    <property type="term" value="F:peptidoglycan L,D-transpeptidase activity"/>
    <property type="evidence" value="ECO:0007669"/>
    <property type="project" value="TreeGrafter"/>
</dbReference>
<evidence type="ECO:0000256" key="3">
    <source>
        <dbReference type="ARBA" id="ARBA00022676"/>
    </source>
</evidence>
<keyword evidence="10" id="KW-0732">Signal</keyword>
<dbReference type="SUPFAM" id="SSF47090">
    <property type="entry name" value="PGBD-like"/>
    <property type="match status" value="1"/>
</dbReference>
<proteinExistence type="inferred from homology"/>
<evidence type="ECO:0000256" key="1">
    <source>
        <dbReference type="ARBA" id="ARBA00004752"/>
    </source>
</evidence>
<evidence type="ECO:0000259" key="11">
    <source>
        <dbReference type="PROSITE" id="PS52029"/>
    </source>
</evidence>
<dbReference type="Gene3D" id="2.40.440.10">
    <property type="entry name" value="L,D-transpeptidase catalytic domain-like"/>
    <property type="match status" value="1"/>
</dbReference>
<dbReference type="EMBL" id="CP071182">
    <property type="protein sequence ID" value="QSO46634.1"/>
    <property type="molecule type" value="Genomic_DNA"/>
</dbReference>
<dbReference type="Pfam" id="PF03734">
    <property type="entry name" value="YkuD"/>
    <property type="match status" value="1"/>
</dbReference>
<dbReference type="AlphaFoldDB" id="A0A9X7VXT2"/>
<evidence type="ECO:0000313" key="12">
    <source>
        <dbReference type="EMBL" id="QSO46634.1"/>
    </source>
</evidence>
<dbReference type="GO" id="GO:0071555">
    <property type="term" value="P:cell wall organization"/>
    <property type="evidence" value="ECO:0007669"/>
    <property type="project" value="UniProtKB-UniRule"/>
</dbReference>
<dbReference type="GO" id="GO:0008360">
    <property type="term" value="P:regulation of cell shape"/>
    <property type="evidence" value="ECO:0007669"/>
    <property type="project" value="UniProtKB-UniRule"/>
</dbReference>
<organism evidence="12 13">
    <name type="scientific">Alicyclobacillus mengziensis</name>
    <dbReference type="NCBI Taxonomy" id="2931921"/>
    <lineage>
        <taxon>Bacteria</taxon>
        <taxon>Bacillati</taxon>
        <taxon>Bacillota</taxon>
        <taxon>Bacilli</taxon>
        <taxon>Bacillales</taxon>
        <taxon>Alicyclobacillaceae</taxon>
        <taxon>Alicyclobacillus</taxon>
    </lineage>
</organism>
<dbReference type="KEGG" id="afx:JZ786_19600"/>
<evidence type="ECO:0000256" key="8">
    <source>
        <dbReference type="ARBA" id="ARBA00023316"/>
    </source>
</evidence>
<reference evidence="12 13" key="1">
    <citation type="submission" date="2021-02" db="EMBL/GenBank/DDBJ databases">
        <title>Alicyclobacillus curvatus sp. nov. and Alicyclobacillus mengziensis sp. nov., two acidophilic bacteria isolated from acid mine drainage.</title>
        <authorList>
            <person name="Huang Y."/>
        </authorList>
    </citation>
    <scope>NUCLEOTIDE SEQUENCE [LARGE SCALE GENOMIC DNA]</scope>
    <source>
        <strain evidence="12 13">S30H14</strain>
    </source>
</reference>
<keyword evidence="4" id="KW-0808">Transferase</keyword>
<dbReference type="InterPro" id="IPR050979">
    <property type="entry name" value="LD-transpeptidase"/>
</dbReference>
<evidence type="ECO:0000313" key="13">
    <source>
        <dbReference type="Proteomes" id="UP000663505"/>
    </source>
</evidence>
<dbReference type="GO" id="GO:0016757">
    <property type="term" value="F:glycosyltransferase activity"/>
    <property type="evidence" value="ECO:0007669"/>
    <property type="project" value="UniProtKB-KW"/>
</dbReference>
<dbReference type="Proteomes" id="UP000663505">
    <property type="component" value="Chromosome"/>
</dbReference>
<feature type="active site" description="Proton donor/acceptor" evidence="9">
    <location>
        <position position="104"/>
    </location>
</feature>
<evidence type="ECO:0000256" key="2">
    <source>
        <dbReference type="ARBA" id="ARBA00005992"/>
    </source>
</evidence>
<dbReference type="GO" id="GO:0005576">
    <property type="term" value="C:extracellular region"/>
    <property type="evidence" value="ECO:0007669"/>
    <property type="project" value="TreeGrafter"/>
</dbReference>
<dbReference type="CDD" id="cd16913">
    <property type="entry name" value="YkuD_like"/>
    <property type="match status" value="1"/>
</dbReference>
<evidence type="ECO:0000256" key="10">
    <source>
        <dbReference type="SAM" id="SignalP"/>
    </source>
</evidence>
<keyword evidence="3" id="KW-0328">Glycosyltransferase</keyword>
<comment type="similarity">
    <text evidence="2">Belongs to the YkuD family.</text>
</comment>
<keyword evidence="8 9" id="KW-0961">Cell wall biogenesis/degradation</keyword>
<protein>
    <submittedName>
        <fullName evidence="12">L,D-transpeptidase family protein</fullName>
    </submittedName>
</protein>
<dbReference type="PROSITE" id="PS52029">
    <property type="entry name" value="LD_TPASE"/>
    <property type="match status" value="1"/>
</dbReference>